<reference evidence="1" key="1">
    <citation type="submission" date="2018-02" db="EMBL/GenBank/DDBJ databases">
        <title>Rhizophora mucronata_Transcriptome.</title>
        <authorList>
            <person name="Meera S.P."/>
            <person name="Sreeshan A."/>
            <person name="Augustine A."/>
        </authorList>
    </citation>
    <scope>NUCLEOTIDE SEQUENCE</scope>
    <source>
        <tissue evidence="1">Leaf</tissue>
    </source>
</reference>
<proteinExistence type="predicted"/>
<name>A0A2P2N6B0_RHIMU</name>
<protein>
    <submittedName>
        <fullName evidence="1">Uncharacterized protein</fullName>
    </submittedName>
</protein>
<dbReference type="AlphaFoldDB" id="A0A2P2N6B0"/>
<accession>A0A2P2N6B0</accession>
<dbReference type="EMBL" id="GGEC01057518">
    <property type="protein sequence ID" value="MBX38002.1"/>
    <property type="molecule type" value="Transcribed_RNA"/>
</dbReference>
<evidence type="ECO:0000313" key="1">
    <source>
        <dbReference type="EMBL" id="MBX38002.1"/>
    </source>
</evidence>
<sequence>MFWTLILEYFLSKLVASLYL</sequence>
<organism evidence="1">
    <name type="scientific">Rhizophora mucronata</name>
    <name type="common">Asiatic mangrove</name>
    <dbReference type="NCBI Taxonomy" id="61149"/>
    <lineage>
        <taxon>Eukaryota</taxon>
        <taxon>Viridiplantae</taxon>
        <taxon>Streptophyta</taxon>
        <taxon>Embryophyta</taxon>
        <taxon>Tracheophyta</taxon>
        <taxon>Spermatophyta</taxon>
        <taxon>Magnoliopsida</taxon>
        <taxon>eudicotyledons</taxon>
        <taxon>Gunneridae</taxon>
        <taxon>Pentapetalae</taxon>
        <taxon>rosids</taxon>
        <taxon>fabids</taxon>
        <taxon>Malpighiales</taxon>
        <taxon>Rhizophoraceae</taxon>
        <taxon>Rhizophora</taxon>
    </lineage>
</organism>